<reference evidence="1 2" key="1">
    <citation type="submission" date="2019-04" db="EMBL/GenBank/DDBJ databases">
        <authorList>
            <person name="Pope W.H."/>
            <person name="Garlena R.A."/>
            <person name="Russell D.A."/>
            <person name="Jacobs-Sera D."/>
            <person name="Hatfull G.F."/>
        </authorList>
    </citation>
    <scope>NUCLEOTIDE SEQUENCE [LARGE SCALE GENOMIC DNA]</scope>
</reference>
<dbReference type="GeneID" id="62974460"/>
<dbReference type="KEGG" id="vg:62974460"/>
<dbReference type="RefSeq" id="YP_010001293.1">
    <property type="nucleotide sequence ID" value="NC_053174.1"/>
</dbReference>
<accession>A0A4Y6EES3</accession>
<protein>
    <submittedName>
        <fullName evidence="1">Uncharacterized protein</fullName>
    </submittedName>
</protein>
<evidence type="ECO:0000313" key="2">
    <source>
        <dbReference type="Proteomes" id="UP000319240"/>
    </source>
</evidence>
<sequence length="119" mass="12846">MTDKRSVVVEVESRSSDTPMWAITVNRLPAFGRLAYAAPDPTDVPADVLRALLAFAVQGLALSRLDEAAQIVRDEIARVQPDDEIPGPKPGDCTCIADKTISHYCSEHGDPTMPGGDRK</sequence>
<organism evidence="1 2">
    <name type="scientific">Gordonia phage William</name>
    <dbReference type="NCBI Taxonomy" id="2571253"/>
    <lineage>
        <taxon>Viruses</taxon>
        <taxon>Duplodnaviria</taxon>
        <taxon>Heunggongvirae</taxon>
        <taxon>Uroviricota</taxon>
        <taxon>Caudoviricetes</taxon>
        <taxon>Fairfaxidumvirus</taxon>
        <taxon>Fairfaxidumvirus william</taxon>
    </lineage>
</organism>
<proteinExistence type="predicted"/>
<keyword evidence="2" id="KW-1185">Reference proteome</keyword>
<gene>
    <name evidence="1" type="primary">75</name>
    <name evidence="1" type="ORF">SEA_WILLIAM_75</name>
</gene>
<evidence type="ECO:0000313" key="1">
    <source>
        <dbReference type="EMBL" id="QDF17170.1"/>
    </source>
</evidence>
<dbReference type="EMBL" id="MK801721">
    <property type="protein sequence ID" value="QDF17170.1"/>
    <property type="molecule type" value="Genomic_DNA"/>
</dbReference>
<dbReference type="Proteomes" id="UP000319240">
    <property type="component" value="Segment"/>
</dbReference>
<name>A0A4Y6EES3_9CAUD</name>